<dbReference type="Proteomes" id="UP000683000">
    <property type="component" value="Unassembled WGS sequence"/>
</dbReference>
<comment type="caution">
    <text evidence="1">The sequence shown here is derived from an EMBL/GenBank/DDBJ whole genome shotgun (WGS) entry which is preliminary data.</text>
</comment>
<name>A0A8I2YPF4_9AGAM</name>
<evidence type="ECO:0000313" key="1">
    <source>
        <dbReference type="EMBL" id="KAG6375734.1"/>
    </source>
</evidence>
<protein>
    <submittedName>
        <fullName evidence="1">Uncharacterized protein</fullName>
    </submittedName>
</protein>
<keyword evidence="2" id="KW-1185">Reference proteome</keyword>
<sequence length="93" mass="10366">MPFDASFGIASRERVTSPSLLAPALWKLTFCGDWGPLVNIHNMTRLVRLFDSDTIVLDSITAVTEPDKRSQIYVDHPSLPTLEPRVQFPRAAA</sequence>
<dbReference type="AlphaFoldDB" id="A0A8I2YPF4"/>
<reference evidence="1" key="1">
    <citation type="submission" date="2021-03" db="EMBL/GenBank/DDBJ databases">
        <title>Evolutionary innovations through gain and loss of genes in the ectomycorrhizal Boletales.</title>
        <authorList>
            <person name="Wu G."/>
            <person name="Miyauchi S."/>
            <person name="Morin E."/>
            <person name="Yang Z.-L."/>
            <person name="Xu J."/>
            <person name="Martin F.M."/>
        </authorList>
    </citation>
    <scope>NUCLEOTIDE SEQUENCE</scope>
    <source>
        <strain evidence="1">BR01</strain>
    </source>
</reference>
<gene>
    <name evidence="1" type="ORF">JVT61DRAFT_2580</name>
</gene>
<accession>A0A8I2YPF4</accession>
<organism evidence="1 2">
    <name type="scientific">Boletus reticuloceps</name>
    <dbReference type="NCBI Taxonomy" id="495285"/>
    <lineage>
        <taxon>Eukaryota</taxon>
        <taxon>Fungi</taxon>
        <taxon>Dikarya</taxon>
        <taxon>Basidiomycota</taxon>
        <taxon>Agaricomycotina</taxon>
        <taxon>Agaricomycetes</taxon>
        <taxon>Agaricomycetidae</taxon>
        <taxon>Boletales</taxon>
        <taxon>Boletineae</taxon>
        <taxon>Boletaceae</taxon>
        <taxon>Boletoideae</taxon>
        <taxon>Boletus</taxon>
    </lineage>
</organism>
<proteinExistence type="predicted"/>
<evidence type="ECO:0000313" key="2">
    <source>
        <dbReference type="Proteomes" id="UP000683000"/>
    </source>
</evidence>
<dbReference type="EMBL" id="JAGFBS010000013">
    <property type="protein sequence ID" value="KAG6375734.1"/>
    <property type="molecule type" value="Genomic_DNA"/>
</dbReference>